<evidence type="ECO:0000256" key="4">
    <source>
        <dbReference type="ARBA" id="ARBA00022801"/>
    </source>
</evidence>
<evidence type="ECO:0000256" key="1">
    <source>
        <dbReference type="ARBA" id="ARBA00004613"/>
    </source>
</evidence>
<evidence type="ECO:0000256" key="2">
    <source>
        <dbReference type="ARBA" id="ARBA00022525"/>
    </source>
</evidence>
<dbReference type="SUPFAM" id="SSF82057">
    <property type="entry name" value="Prokaryotic SH3-related domain"/>
    <property type="match status" value="1"/>
</dbReference>
<evidence type="ECO:0000256" key="5">
    <source>
        <dbReference type="ARBA" id="ARBA00023316"/>
    </source>
</evidence>
<keyword evidence="3" id="KW-0732">Signal</keyword>
<dbReference type="AlphaFoldDB" id="A0A0D1KGH7"/>
<name>A0A0D1KGH7_BACIU</name>
<dbReference type="Pfam" id="PF13457">
    <property type="entry name" value="GW"/>
    <property type="match status" value="1"/>
</dbReference>
<keyword evidence="2" id="KW-0964">Secreted</keyword>
<dbReference type="InterPro" id="IPR038200">
    <property type="entry name" value="GW_dom_sf"/>
</dbReference>
<reference evidence="6 7" key="1">
    <citation type="submission" date="2014-12" db="EMBL/GenBank/DDBJ databases">
        <title>Comparative genome analysis of Bacillus coagulans HM-08, Clostridium butyricum HM-68, Bacillus subtilis HM-66 and Bacillus licheniformis BL-09.</title>
        <authorList>
            <person name="Zhang H."/>
        </authorList>
    </citation>
    <scope>NUCLEOTIDE SEQUENCE [LARGE SCALE GENOMIC DNA]</scope>
    <source>
        <strain evidence="6 7">HM-66</strain>
    </source>
</reference>
<dbReference type="PRINTS" id="PR01002">
    <property type="entry name" value="FLGFLGJ"/>
</dbReference>
<dbReference type="GO" id="GO:0071555">
    <property type="term" value="P:cell wall organization"/>
    <property type="evidence" value="ECO:0007669"/>
    <property type="project" value="UniProtKB-KW"/>
</dbReference>
<dbReference type="PROSITE" id="PS51780">
    <property type="entry name" value="GW"/>
    <property type="match status" value="1"/>
</dbReference>
<evidence type="ECO:0000256" key="3">
    <source>
        <dbReference type="ARBA" id="ARBA00022729"/>
    </source>
</evidence>
<evidence type="ECO:0000313" key="6">
    <source>
        <dbReference type="EMBL" id="KIU05282.1"/>
    </source>
</evidence>
<dbReference type="RefSeq" id="WP_031315317.1">
    <property type="nucleotide sequence ID" value="NZ_CANLQF010000002.1"/>
</dbReference>
<accession>A0A0D1KGH7</accession>
<keyword evidence="5" id="KW-0961">Cell wall biogenesis/degradation</keyword>
<dbReference type="EMBL" id="JXBC01000013">
    <property type="protein sequence ID" value="KIU05282.1"/>
    <property type="molecule type" value="Genomic_DNA"/>
</dbReference>
<dbReference type="Gene3D" id="4.10.80.30">
    <property type="entry name" value="DNA polymerase, domain 6"/>
    <property type="match status" value="1"/>
</dbReference>
<sequence length="282" mass="31917">MARKKLKKRKLLISLFFIVSIPLALFVLATTLSKPIETSKETEEIDEQQVFIDSLSGHAQILYEKYHVLPSITIAQAILESDWGNSELAAKANNLFGVKGNYKGHHVTMETDEVEKGKRKTIRAKFRKYSTFFESMDDHAQLFVRGTSWNKKKYKPVLEAGNYKEAATALQTSGYATDPDYADKISAIVEKYDLDEYDEVNPSLKSVDLNASIKDSAVQDVWSKPSTDDRSIRLTSAQSYVGKDIKVVSRKQKGQSVWYQFQINDKLIGWIDDSAVEIKEAT</sequence>
<dbReference type="Gene3D" id="1.10.530.10">
    <property type="match status" value="1"/>
</dbReference>
<dbReference type="STRING" id="483913.AN935_15590"/>
<dbReference type="PANTHER" id="PTHR33308">
    <property type="entry name" value="PEPTIDOGLYCAN HYDROLASE FLGJ"/>
    <property type="match status" value="1"/>
</dbReference>
<dbReference type="PANTHER" id="PTHR33308:SF10">
    <property type="entry name" value="EXO-GLUCOSAMINIDASE LYTG"/>
    <property type="match status" value="1"/>
</dbReference>
<protein>
    <submittedName>
        <fullName evidence="6">Exoglucosaminidase</fullName>
    </submittedName>
</protein>
<dbReference type="InterPro" id="IPR051056">
    <property type="entry name" value="Glycosyl_Hydrolase_73"/>
</dbReference>
<comment type="subcellular location">
    <subcellularLocation>
        <location evidence="1">Secreted</location>
    </subcellularLocation>
</comment>
<dbReference type="GO" id="GO:0005576">
    <property type="term" value="C:extracellular region"/>
    <property type="evidence" value="ECO:0007669"/>
    <property type="project" value="UniProtKB-SubCell"/>
</dbReference>
<dbReference type="Proteomes" id="UP000032247">
    <property type="component" value="Unassembled WGS sequence"/>
</dbReference>
<gene>
    <name evidence="6" type="ORF">SC09_contig4orf00015</name>
</gene>
<dbReference type="InterPro" id="IPR025987">
    <property type="entry name" value="GW_dom"/>
</dbReference>
<comment type="caution">
    <text evidence="6">The sequence shown here is derived from an EMBL/GenBank/DDBJ whole genome shotgun (WGS) entry which is preliminary data.</text>
</comment>
<dbReference type="SMART" id="SM00047">
    <property type="entry name" value="LYZ2"/>
    <property type="match status" value="1"/>
</dbReference>
<keyword evidence="4" id="KW-0378">Hydrolase</keyword>
<dbReference type="NCBIfam" id="NF033202">
    <property type="entry name" value="GW_glycos_SH3"/>
    <property type="match status" value="1"/>
</dbReference>
<dbReference type="InterPro" id="IPR002901">
    <property type="entry name" value="MGlyc_endo_b_GlcNAc-like_dom"/>
</dbReference>
<organism evidence="6 7">
    <name type="scientific">Bacillus subtilis</name>
    <dbReference type="NCBI Taxonomy" id="1423"/>
    <lineage>
        <taxon>Bacteria</taxon>
        <taxon>Bacillati</taxon>
        <taxon>Bacillota</taxon>
        <taxon>Bacilli</taxon>
        <taxon>Bacillales</taxon>
        <taxon>Bacillaceae</taxon>
        <taxon>Bacillus</taxon>
    </lineage>
</organism>
<dbReference type="GO" id="GO:0004040">
    <property type="term" value="F:amidase activity"/>
    <property type="evidence" value="ECO:0007669"/>
    <property type="project" value="InterPro"/>
</dbReference>
<dbReference type="PATRIC" id="fig|1423.134.peg.2244"/>
<dbReference type="Gene3D" id="2.30.30.170">
    <property type="match status" value="1"/>
</dbReference>
<proteinExistence type="predicted"/>
<dbReference type="Pfam" id="PF01832">
    <property type="entry name" value="Glucosaminidase"/>
    <property type="match status" value="1"/>
</dbReference>
<evidence type="ECO:0000313" key="7">
    <source>
        <dbReference type="Proteomes" id="UP000032247"/>
    </source>
</evidence>